<dbReference type="Gene3D" id="3.10.28.20">
    <property type="entry name" value="Acetamidase/Formamidase-like domains"/>
    <property type="match status" value="1"/>
</dbReference>
<protein>
    <recommendedName>
        <fullName evidence="2">LPP20 lipoprotein</fullName>
    </recommendedName>
</protein>
<dbReference type="PROSITE" id="PS51257">
    <property type="entry name" value="PROKAR_LIPOPROTEIN"/>
    <property type="match status" value="1"/>
</dbReference>
<evidence type="ECO:0000313" key="1">
    <source>
        <dbReference type="EMBL" id="VAW65185.1"/>
    </source>
</evidence>
<organism evidence="1">
    <name type="scientific">hydrothermal vent metagenome</name>
    <dbReference type="NCBI Taxonomy" id="652676"/>
    <lineage>
        <taxon>unclassified sequences</taxon>
        <taxon>metagenomes</taxon>
        <taxon>ecological metagenomes</taxon>
    </lineage>
</organism>
<reference evidence="1" key="1">
    <citation type="submission" date="2018-06" db="EMBL/GenBank/DDBJ databases">
        <authorList>
            <person name="Zhirakovskaya E."/>
        </authorList>
    </citation>
    <scope>NUCLEOTIDE SEQUENCE</scope>
</reference>
<evidence type="ECO:0008006" key="2">
    <source>
        <dbReference type="Google" id="ProtNLM"/>
    </source>
</evidence>
<dbReference type="EMBL" id="UOFG01000246">
    <property type="protein sequence ID" value="VAW65185.1"/>
    <property type="molecule type" value="Genomic_DNA"/>
</dbReference>
<gene>
    <name evidence="1" type="ORF">MNBD_GAMMA11-176</name>
</gene>
<accession>A0A3B0XA68</accession>
<sequence length="332" mass="36000">MLKIISIALFILLTLQSCSFGSKPVKKQASFPAWVSNPPNDTSSKIYGTGSGFSPVEAKEAALKDISGKLITKISSQSKSEISQFNDSVARSATQNINTSTVATQLSNYKVVNSTQIGDKLFIQLSISRSEFIKTTTSQLKELDDKIKSTLRSASRKTKLQQLIASQNLRPTIDKARTLVRLLQAAGGTQNTDKYLAYYNDIIRKTNDLLYAVRFRVSSNASLNGFAQHLVTLLHNKNISASMGSKGRADAHIQISGNIKTSTAFSQHMSQLTVNIKISDKNNRVISVREYESSGSSTTDSNSASSSAIKSMGAQFKNNGVLASLGLLENSN</sequence>
<name>A0A3B0XA68_9ZZZZ</name>
<dbReference type="AlphaFoldDB" id="A0A3B0XA68"/>
<proteinExistence type="predicted"/>